<keyword evidence="4" id="KW-0325">Glycoprotein</keyword>
<evidence type="ECO:0000259" key="7">
    <source>
        <dbReference type="PROSITE" id="PS50287"/>
    </source>
</evidence>
<protein>
    <submittedName>
        <fullName evidence="9">Deleted in malignant brain tumors 1 protein-like</fullName>
    </submittedName>
</protein>
<dbReference type="PRINTS" id="PR00258">
    <property type="entry name" value="SPERACTRCPTR"/>
</dbReference>
<name>A0A9F3QVC1_PYTBI</name>
<keyword evidence="1" id="KW-0732">Signal</keyword>
<dbReference type="OMA" id="CANAGWG"/>
<dbReference type="GO" id="GO:0016020">
    <property type="term" value="C:membrane"/>
    <property type="evidence" value="ECO:0007669"/>
    <property type="project" value="InterPro"/>
</dbReference>
<dbReference type="SMART" id="SM00202">
    <property type="entry name" value="SR"/>
    <property type="match status" value="1"/>
</dbReference>
<dbReference type="GeneID" id="107326758"/>
<keyword evidence="2" id="KW-0677">Repeat</keyword>
<keyword evidence="6" id="KW-0812">Transmembrane</keyword>
<keyword evidence="8" id="KW-1185">Reference proteome</keyword>
<accession>A0A9F3QVC1</accession>
<sequence length="169" mass="19131">HKCLFFSFLFFSFLFFSFLFFSFFFFFTDLVPTRYRTEVRLVNGRDYCQGRVEVRRDYGQWGTVCDDSWDQMDANVVCRELGCGIATGAVSGAYFGAGYGPIYLDEVQCNGNEYYFGDCANAGWGNHNCNHGEDAGVICSASVSTTTVPYWPTTSTTLRKKVLEICFTC</sequence>
<evidence type="ECO:0000313" key="8">
    <source>
        <dbReference type="Proteomes" id="UP000695026"/>
    </source>
</evidence>
<evidence type="ECO:0000313" key="9">
    <source>
        <dbReference type="RefSeq" id="XP_015746846.2"/>
    </source>
</evidence>
<dbReference type="KEGG" id="pbi:107326758"/>
<dbReference type="AlphaFoldDB" id="A0A9F3QVC1"/>
<evidence type="ECO:0000256" key="6">
    <source>
        <dbReference type="SAM" id="Phobius"/>
    </source>
</evidence>
<dbReference type="Pfam" id="PF00530">
    <property type="entry name" value="SRCR"/>
    <property type="match status" value="1"/>
</dbReference>
<proteinExistence type="predicted"/>
<dbReference type="PROSITE" id="PS50287">
    <property type="entry name" value="SRCR_2"/>
    <property type="match status" value="1"/>
</dbReference>
<evidence type="ECO:0000256" key="5">
    <source>
        <dbReference type="PROSITE-ProRule" id="PRU00196"/>
    </source>
</evidence>
<dbReference type="PANTHER" id="PTHR48071:SF18">
    <property type="entry name" value="DELETED IN MALIGNANT BRAIN TUMORS 1 PROTEIN-RELATED"/>
    <property type="match status" value="1"/>
</dbReference>
<feature type="domain" description="SRCR" evidence="7">
    <location>
        <begin position="39"/>
        <end position="140"/>
    </location>
</feature>
<feature type="disulfide bond" evidence="5">
    <location>
        <begin position="78"/>
        <end position="139"/>
    </location>
</feature>
<keyword evidence="6" id="KW-0472">Membrane</keyword>
<dbReference type="InterPro" id="IPR036772">
    <property type="entry name" value="SRCR-like_dom_sf"/>
</dbReference>
<organism evidence="8 9">
    <name type="scientific">Python bivittatus</name>
    <name type="common">Burmese python</name>
    <name type="synonym">Python molurus bivittatus</name>
    <dbReference type="NCBI Taxonomy" id="176946"/>
    <lineage>
        <taxon>Eukaryota</taxon>
        <taxon>Metazoa</taxon>
        <taxon>Chordata</taxon>
        <taxon>Craniata</taxon>
        <taxon>Vertebrata</taxon>
        <taxon>Euteleostomi</taxon>
        <taxon>Lepidosauria</taxon>
        <taxon>Squamata</taxon>
        <taxon>Bifurcata</taxon>
        <taxon>Unidentata</taxon>
        <taxon>Episquamata</taxon>
        <taxon>Toxicofera</taxon>
        <taxon>Serpentes</taxon>
        <taxon>Henophidia</taxon>
        <taxon>Pythonidae</taxon>
        <taxon>Python</taxon>
    </lineage>
</organism>
<keyword evidence="6" id="KW-1133">Transmembrane helix</keyword>
<evidence type="ECO:0000256" key="1">
    <source>
        <dbReference type="ARBA" id="ARBA00022729"/>
    </source>
</evidence>
<evidence type="ECO:0000256" key="4">
    <source>
        <dbReference type="ARBA" id="ARBA00023180"/>
    </source>
</evidence>
<reference evidence="9" key="1">
    <citation type="submission" date="2025-08" db="UniProtKB">
        <authorList>
            <consortium name="RefSeq"/>
        </authorList>
    </citation>
    <scope>IDENTIFICATION</scope>
    <source>
        <tissue evidence="9">Liver</tissue>
    </source>
</reference>
<dbReference type="RefSeq" id="XP_015746846.2">
    <property type="nucleotide sequence ID" value="XM_015891360.2"/>
</dbReference>
<dbReference type="InterPro" id="IPR001190">
    <property type="entry name" value="SRCR"/>
</dbReference>
<evidence type="ECO:0000256" key="2">
    <source>
        <dbReference type="ARBA" id="ARBA00022737"/>
    </source>
</evidence>
<keyword evidence="3 5" id="KW-1015">Disulfide bond</keyword>
<dbReference type="SUPFAM" id="SSF56487">
    <property type="entry name" value="SRCR-like"/>
    <property type="match status" value="1"/>
</dbReference>
<evidence type="ECO:0000256" key="3">
    <source>
        <dbReference type="ARBA" id="ARBA00023157"/>
    </source>
</evidence>
<feature type="transmembrane region" description="Helical" evidence="6">
    <location>
        <begin position="6"/>
        <end position="27"/>
    </location>
</feature>
<gene>
    <name evidence="9" type="primary">LOC107326758</name>
</gene>
<feature type="non-terminal residue" evidence="9">
    <location>
        <position position="1"/>
    </location>
</feature>
<feature type="disulfide bond" evidence="5">
    <location>
        <begin position="65"/>
        <end position="129"/>
    </location>
</feature>
<dbReference type="Gene3D" id="3.10.250.10">
    <property type="entry name" value="SRCR-like domain"/>
    <property type="match status" value="1"/>
</dbReference>
<dbReference type="OrthoDB" id="536948at2759"/>
<dbReference type="Proteomes" id="UP000695026">
    <property type="component" value="Unplaced"/>
</dbReference>
<feature type="disulfide bond" evidence="5">
    <location>
        <begin position="109"/>
        <end position="119"/>
    </location>
</feature>
<dbReference type="PANTHER" id="PTHR48071">
    <property type="entry name" value="SRCR DOMAIN-CONTAINING PROTEIN"/>
    <property type="match status" value="1"/>
</dbReference>
<dbReference type="FunFam" id="3.10.250.10:FF:000006">
    <property type="entry name" value="neurotrypsin isoform X2"/>
    <property type="match status" value="1"/>
</dbReference>